<keyword evidence="1" id="KW-0732">Signal</keyword>
<feature type="chain" id="PRO_5016787895" evidence="1">
    <location>
        <begin position="22"/>
        <end position="137"/>
    </location>
</feature>
<evidence type="ECO:0000313" key="3">
    <source>
        <dbReference type="Proteomes" id="UP000263833"/>
    </source>
</evidence>
<dbReference type="AlphaFoldDB" id="A0A371BIH1"/>
<evidence type="ECO:0000313" key="2">
    <source>
        <dbReference type="EMBL" id="RDV07317.1"/>
    </source>
</evidence>
<dbReference type="Proteomes" id="UP000263833">
    <property type="component" value="Unassembled WGS sequence"/>
</dbReference>
<feature type="signal peptide" evidence="1">
    <location>
        <begin position="1"/>
        <end position="21"/>
    </location>
</feature>
<sequence>MKKRLLLALATTIAIGSVATSAVSGGSVSERRAKALAAYEPSGEPVSCITLSQVRSSNVIDDRTIDFKMAGGKVYRNTLPHSCPSLGFEERFSHRTSLNQLCSVDTIRVLQSYGGGLHEGAGCGLGKFQPMQKVQSK</sequence>
<comment type="caution">
    <text evidence="2">The sequence shown here is derived from an EMBL/GenBank/DDBJ whole genome shotgun (WGS) entry which is preliminary data.</text>
</comment>
<keyword evidence="3" id="KW-1185">Reference proteome</keyword>
<proteinExistence type="predicted"/>
<dbReference type="EMBL" id="QRGP01000001">
    <property type="protein sequence ID" value="RDV07317.1"/>
    <property type="molecule type" value="Genomic_DNA"/>
</dbReference>
<gene>
    <name evidence="2" type="ORF">DXH95_08140</name>
</gene>
<organism evidence="2 3">
    <name type="scientific">Sphingorhabdus pulchriflava</name>
    <dbReference type="NCBI Taxonomy" id="2292257"/>
    <lineage>
        <taxon>Bacteria</taxon>
        <taxon>Pseudomonadati</taxon>
        <taxon>Pseudomonadota</taxon>
        <taxon>Alphaproteobacteria</taxon>
        <taxon>Sphingomonadales</taxon>
        <taxon>Sphingomonadaceae</taxon>
        <taxon>Sphingorhabdus</taxon>
    </lineage>
</organism>
<dbReference type="RefSeq" id="WP_115548861.1">
    <property type="nucleotide sequence ID" value="NZ_QRGP01000001.1"/>
</dbReference>
<accession>A0A371BIH1</accession>
<dbReference type="OrthoDB" id="7391925at2"/>
<evidence type="ECO:0000256" key="1">
    <source>
        <dbReference type="SAM" id="SignalP"/>
    </source>
</evidence>
<protein>
    <submittedName>
        <fullName evidence="2">Uncharacterized protein</fullName>
    </submittedName>
</protein>
<name>A0A371BIH1_9SPHN</name>
<reference evidence="3" key="1">
    <citation type="submission" date="2018-08" db="EMBL/GenBank/DDBJ databases">
        <authorList>
            <person name="Kim S.-J."/>
            <person name="Jung G.-Y."/>
        </authorList>
    </citation>
    <scope>NUCLEOTIDE SEQUENCE [LARGE SCALE GENOMIC DNA]</scope>
    <source>
        <strain evidence="3">GY_G</strain>
    </source>
</reference>